<feature type="transmembrane region" description="Helical" evidence="1">
    <location>
        <begin position="208"/>
        <end position="228"/>
    </location>
</feature>
<sequence>MVVPACVQAMQPGQAGRAVILCVAALAAVLGLSPAVQAVALGVIAAQDREACPAVWSVPALLLSVLFPARTFVVLAMLPVLFWSALVRRPDGGQEGGASPAVTGILGVSLVWHAPTAVPSELVAGLGAAVIGLLGRSVLGACRPGDLGLLRPVLLMVLVVAAQAEGLAVCARIALEATLLDLSLLVLTAALGRAFPVLSVLRLPFPPLPGLVVLWLGIHAALGMAAGVEGWSVLGVAVALLLGLLGLSDILVVGRVFRACQGRVPGVCVLLVGAGSLLLPGLAFGVVSPVLHFVGGEWVWPVWRMGGGDGASLRLPAFVLTGAVLWCVLVRPWRIVGGIVQTASTLLPALGNLLSVGDGLFEEAPSLGWKIRCVIVAGRRRLRALGGVKAPVLPDLRQGAVGLWLVLLGLVLAVLGVMA</sequence>
<protein>
    <recommendedName>
        <fullName evidence="4">NADH:quinone oxidoreductase/Mrp antiporter membrane subunit domain-containing protein</fullName>
    </recommendedName>
</protein>
<keyword evidence="1" id="KW-0472">Membrane</keyword>
<feature type="transmembrane region" description="Helical" evidence="1">
    <location>
        <begin position="234"/>
        <end position="257"/>
    </location>
</feature>
<accession>A0A7X1SMX6</accession>
<feature type="transmembrane region" description="Helical" evidence="1">
    <location>
        <begin position="399"/>
        <end position="418"/>
    </location>
</feature>
<dbReference type="AlphaFoldDB" id="A0A7X1SMX6"/>
<comment type="caution">
    <text evidence="2">The sequence shown here is derived from an EMBL/GenBank/DDBJ whole genome shotgun (WGS) entry which is preliminary data.</text>
</comment>
<evidence type="ECO:0000313" key="3">
    <source>
        <dbReference type="Proteomes" id="UP000432209"/>
    </source>
</evidence>
<evidence type="ECO:0000256" key="1">
    <source>
        <dbReference type="SAM" id="Phobius"/>
    </source>
</evidence>
<keyword evidence="3" id="KW-1185">Reference proteome</keyword>
<feature type="transmembrane region" description="Helical" evidence="1">
    <location>
        <begin position="311"/>
        <end position="330"/>
    </location>
</feature>
<evidence type="ECO:0000313" key="2">
    <source>
        <dbReference type="EMBL" id="MQR97953.1"/>
    </source>
</evidence>
<feature type="transmembrane region" description="Helical" evidence="1">
    <location>
        <begin position="122"/>
        <end position="141"/>
    </location>
</feature>
<feature type="transmembrane region" description="Helical" evidence="1">
    <location>
        <begin position="62"/>
        <end position="86"/>
    </location>
</feature>
<gene>
    <name evidence="2" type="ORF">GFJ39_01850</name>
</gene>
<evidence type="ECO:0008006" key="4">
    <source>
        <dbReference type="Google" id="ProtNLM"/>
    </source>
</evidence>
<name>A0A7X1SMX6_9PROT</name>
<feature type="transmembrane region" description="Helical" evidence="1">
    <location>
        <begin position="153"/>
        <end position="174"/>
    </location>
</feature>
<proteinExistence type="predicted"/>
<reference evidence="2 3" key="1">
    <citation type="submission" date="2019-10" db="EMBL/GenBank/DDBJ databases">
        <title>Gluconobacter aidae sp. nov., a novel species of acetic acid bacteria isolated in Thailand.</title>
        <authorList>
            <person name="Yukphan P."/>
            <person name="Charoenyingcharoen P."/>
            <person name="Malimas S."/>
            <person name="Muramatsu Y."/>
            <person name="Nakagawa Y."/>
            <person name="Tanasupawat S."/>
            <person name="Yamada Y."/>
        </authorList>
    </citation>
    <scope>NUCLEOTIDE SEQUENCE [LARGE SCALE GENOMIC DNA]</scope>
    <source>
        <strain evidence="2 3">AC10</strain>
    </source>
</reference>
<dbReference type="EMBL" id="WIPH01000002">
    <property type="protein sequence ID" value="MQR97953.1"/>
    <property type="molecule type" value="Genomic_DNA"/>
</dbReference>
<keyword evidence="1" id="KW-1133">Transmembrane helix</keyword>
<feature type="transmembrane region" description="Helical" evidence="1">
    <location>
        <begin position="269"/>
        <end position="291"/>
    </location>
</feature>
<keyword evidence="1" id="KW-0812">Transmembrane</keyword>
<dbReference type="Proteomes" id="UP000432209">
    <property type="component" value="Unassembled WGS sequence"/>
</dbReference>
<organism evidence="2 3">
    <name type="scientific">Gluconobacter aidae</name>
    <dbReference type="NCBI Taxonomy" id="2662454"/>
    <lineage>
        <taxon>Bacteria</taxon>
        <taxon>Pseudomonadati</taxon>
        <taxon>Pseudomonadota</taxon>
        <taxon>Alphaproteobacteria</taxon>
        <taxon>Acetobacterales</taxon>
        <taxon>Acetobacteraceae</taxon>
        <taxon>Gluconobacter</taxon>
    </lineage>
</organism>
<feature type="transmembrane region" description="Helical" evidence="1">
    <location>
        <begin position="98"/>
        <end position="116"/>
    </location>
</feature>
<feature type="transmembrane region" description="Helical" evidence="1">
    <location>
        <begin position="180"/>
        <end position="201"/>
    </location>
</feature>